<evidence type="ECO:0000313" key="6">
    <source>
        <dbReference type="RefSeq" id="XP_025419767.1"/>
    </source>
</evidence>
<proteinExistence type="predicted"/>
<dbReference type="Pfam" id="PF02892">
    <property type="entry name" value="zf-BED"/>
    <property type="match status" value="1"/>
</dbReference>
<evidence type="ECO:0000256" key="1">
    <source>
        <dbReference type="ARBA" id="ARBA00022723"/>
    </source>
</evidence>
<dbReference type="GO" id="GO:0003677">
    <property type="term" value="F:DNA binding"/>
    <property type="evidence" value="ECO:0007669"/>
    <property type="project" value="InterPro"/>
</dbReference>
<gene>
    <name evidence="6" type="primary">LOC112690070</name>
</gene>
<dbReference type="InterPro" id="IPR003656">
    <property type="entry name" value="Znf_BED"/>
</dbReference>
<feature type="domain" description="BED-type" evidence="4">
    <location>
        <begin position="4"/>
        <end position="45"/>
    </location>
</feature>
<dbReference type="SUPFAM" id="SSF140996">
    <property type="entry name" value="Hermes dimerisation domain"/>
    <property type="match status" value="1"/>
</dbReference>
<dbReference type="Gene3D" id="1.10.10.1070">
    <property type="entry name" value="Zinc finger, BED domain-containing"/>
    <property type="match status" value="1"/>
</dbReference>
<sequence>MAPSKIWHFFTRDTNNTIAVCKLCERVIKHSKSTTCLWNHYKSQHGSKDGVGAVRLKQKRSCTNENGSDIDQDGKLTPNNSIHNSTSPHSCCASTSSLCSSSSSLKPDLSANKRIRLCDVALAPVSMRPLSNSRKELITEAICNMLCEDLIPTSIIECNGFKNLIQVIEPSYVIPSRNVLTARIQKKLKTSFFYE</sequence>
<evidence type="ECO:0000256" key="3">
    <source>
        <dbReference type="ARBA" id="ARBA00022833"/>
    </source>
</evidence>
<evidence type="ECO:0000259" key="4">
    <source>
        <dbReference type="Pfam" id="PF02892"/>
    </source>
</evidence>
<keyword evidence="5" id="KW-1185">Reference proteome</keyword>
<dbReference type="AlphaFoldDB" id="A0A8B8GAF6"/>
<reference evidence="6" key="1">
    <citation type="submission" date="2025-08" db="UniProtKB">
        <authorList>
            <consortium name="RefSeq"/>
        </authorList>
    </citation>
    <scope>IDENTIFICATION</scope>
    <source>
        <tissue evidence="6">Whole body</tissue>
    </source>
</reference>
<dbReference type="Proteomes" id="UP000694846">
    <property type="component" value="Unplaced"/>
</dbReference>
<dbReference type="SUPFAM" id="SSF57667">
    <property type="entry name" value="beta-beta-alpha zinc fingers"/>
    <property type="match status" value="1"/>
</dbReference>
<keyword evidence="2" id="KW-0863">Zinc-finger</keyword>
<keyword evidence="3" id="KW-0862">Zinc</keyword>
<evidence type="ECO:0000256" key="2">
    <source>
        <dbReference type="ARBA" id="ARBA00022771"/>
    </source>
</evidence>
<dbReference type="InterPro" id="IPR036236">
    <property type="entry name" value="Znf_C2H2_sf"/>
</dbReference>
<dbReference type="SMART" id="SM00614">
    <property type="entry name" value="ZnF_BED"/>
    <property type="match status" value="1"/>
</dbReference>
<organism evidence="5 6">
    <name type="scientific">Sipha flava</name>
    <name type="common">yellow sugarcane aphid</name>
    <dbReference type="NCBI Taxonomy" id="143950"/>
    <lineage>
        <taxon>Eukaryota</taxon>
        <taxon>Metazoa</taxon>
        <taxon>Ecdysozoa</taxon>
        <taxon>Arthropoda</taxon>
        <taxon>Hexapoda</taxon>
        <taxon>Insecta</taxon>
        <taxon>Pterygota</taxon>
        <taxon>Neoptera</taxon>
        <taxon>Paraneoptera</taxon>
        <taxon>Hemiptera</taxon>
        <taxon>Sternorrhyncha</taxon>
        <taxon>Aphidomorpha</taxon>
        <taxon>Aphidoidea</taxon>
        <taxon>Aphididae</taxon>
        <taxon>Sipha</taxon>
    </lineage>
</organism>
<dbReference type="OrthoDB" id="1271298at2759"/>
<dbReference type="GO" id="GO:0005634">
    <property type="term" value="C:nucleus"/>
    <property type="evidence" value="ECO:0007669"/>
    <property type="project" value="TreeGrafter"/>
</dbReference>
<dbReference type="GO" id="GO:0008270">
    <property type="term" value="F:zinc ion binding"/>
    <property type="evidence" value="ECO:0007669"/>
    <property type="project" value="UniProtKB-KW"/>
</dbReference>
<name>A0A8B8GAF6_9HEMI</name>
<keyword evidence="1" id="KW-0479">Metal-binding</keyword>
<protein>
    <submittedName>
        <fullName evidence="6">Uncharacterized protein LOC112690070 isoform X1</fullName>
    </submittedName>
</protein>
<accession>A0A8B8GAF6</accession>
<evidence type="ECO:0000313" key="5">
    <source>
        <dbReference type="Proteomes" id="UP000694846"/>
    </source>
</evidence>
<dbReference type="PANTHER" id="PTHR47241">
    <property type="entry name" value="FINGER PROTEIN, PUTATIVE-RELATED"/>
    <property type="match status" value="1"/>
</dbReference>
<dbReference type="RefSeq" id="XP_025419767.1">
    <property type="nucleotide sequence ID" value="XM_025563982.1"/>
</dbReference>
<dbReference type="PANTHER" id="PTHR47241:SF1">
    <property type="entry name" value="BED-TYPE DOMAIN-CONTAINING PROTEIN"/>
    <property type="match status" value="1"/>
</dbReference>
<dbReference type="GeneID" id="112690070"/>
<dbReference type="InterPro" id="IPR052865">
    <property type="entry name" value="Zinc_finger_BED"/>
</dbReference>